<proteinExistence type="predicted"/>
<dbReference type="RefSeq" id="WP_108825226.1">
    <property type="nucleotide sequence ID" value="NZ_CP023004.1"/>
</dbReference>
<protein>
    <submittedName>
        <fullName evidence="2">Uncharacterized protein</fullName>
    </submittedName>
</protein>
<dbReference type="Proteomes" id="UP000244896">
    <property type="component" value="Chromosome"/>
</dbReference>
<organism evidence="2 3">
    <name type="scientific">Ereboglobus luteus</name>
    <dbReference type="NCBI Taxonomy" id="1796921"/>
    <lineage>
        <taxon>Bacteria</taxon>
        <taxon>Pseudomonadati</taxon>
        <taxon>Verrucomicrobiota</taxon>
        <taxon>Opitutia</taxon>
        <taxon>Opitutales</taxon>
        <taxon>Opitutaceae</taxon>
        <taxon>Ereboglobus</taxon>
    </lineage>
</organism>
<keyword evidence="1" id="KW-0472">Membrane</keyword>
<evidence type="ECO:0000313" key="3">
    <source>
        <dbReference type="Proteomes" id="UP000244896"/>
    </source>
</evidence>
<sequence>MLTNAMNRYAGIPIHHAGISPARIVEFCFLWEKTAEILPVKMTQRLEFSIDHTQNTVIFAQIITFYYIIVSIFAI</sequence>
<dbReference type="EMBL" id="CP023004">
    <property type="protein sequence ID" value="AWI09417.1"/>
    <property type="molecule type" value="Genomic_DNA"/>
</dbReference>
<feature type="transmembrane region" description="Helical" evidence="1">
    <location>
        <begin position="56"/>
        <end position="74"/>
    </location>
</feature>
<keyword evidence="1" id="KW-1133">Transmembrane helix</keyword>
<accession>A0A2U8E3G1</accession>
<gene>
    <name evidence="2" type="ORF">CKA38_09300</name>
</gene>
<keyword evidence="3" id="KW-1185">Reference proteome</keyword>
<evidence type="ECO:0000313" key="2">
    <source>
        <dbReference type="EMBL" id="AWI09417.1"/>
    </source>
</evidence>
<keyword evidence="1" id="KW-0812">Transmembrane</keyword>
<name>A0A2U8E3G1_9BACT</name>
<evidence type="ECO:0000256" key="1">
    <source>
        <dbReference type="SAM" id="Phobius"/>
    </source>
</evidence>
<dbReference type="KEGG" id="elut:CKA38_09300"/>
<reference evidence="2 3" key="1">
    <citation type="journal article" date="2018" name="Syst. Appl. Microbiol.">
        <title>Ereboglobus luteus gen. nov. sp. nov. from cockroach guts, and new insights into the oxygen relationship of the genera Opitutus and Didymococcus (Verrucomicrobia: Opitutaceae).</title>
        <authorList>
            <person name="Tegtmeier D."/>
            <person name="Belitz A."/>
            <person name="Radek R."/>
            <person name="Heimerl T."/>
            <person name="Brune A."/>
        </authorList>
    </citation>
    <scope>NUCLEOTIDE SEQUENCE [LARGE SCALE GENOMIC DNA]</scope>
    <source>
        <strain evidence="2 3">Ho45</strain>
    </source>
</reference>
<dbReference type="AlphaFoldDB" id="A0A2U8E3G1"/>